<dbReference type="WormBase" id="R09E12.2">
    <property type="protein sequence ID" value="CE12644"/>
    <property type="gene ID" value="WBGene00019982"/>
    <property type="gene designation" value="srbc-58"/>
</dbReference>
<dbReference type="SMR" id="O16260"/>
<evidence type="ECO:0000256" key="1">
    <source>
        <dbReference type="SAM" id="Phobius"/>
    </source>
</evidence>
<dbReference type="GO" id="GO:1990075">
    <property type="term" value="C:periciliary membrane compartment"/>
    <property type="evidence" value="ECO:0000318"/>
    <property type="project" value="GO_Central"/>
</dbReference>
<proteinExistence type="predicted"/>
<dbReference type="AlphaFoldDB" id="O16260"/>
<protein>
    <submittedName>
        <fullName evidence="2">Serpentine Receptor, class BC (Class B-like)</fullName>
    </submittedName>
</protein>
<accession>O16260</accession>
<dbReference type="PhylomeDB" id="O16260"/>
<dbReference type="UCSC" id="R09E12.2">
    <property type="organism name" value="c. elegans"/>
</dbReference>
<dbReference type="InParanoid" id="O16260"/>
<keyword evidence="1" id="KW-0812">Transmembrane</keyword>
<dbReference type="PIR" id="T03900">
    <property type="entry name" value="T03900"/>
</dbReference>
<evidence type="ECO:0000313" key="4">
    <source>
        <dbReference type="WormBase" id="R09E12.2"/>
    </source>
</evidence>
<dbReference type="Pfam" id="PF10316">
    <property type="entry name" value="7TM_GPCR_Srbc"/>
    <property type="match status" value="1"/>
</dbReference>
<dbReference type="PANTHER" id="PTHR46418:SF1">
    <property type="entry name" value="G-PROTEIN COUPLED RECEPTORS FAMILY 1 PROFILE DOMAIN-CONTAINING PROTEIN-RELATED"/>
    <property type="match status" value="1"/>
</dbReference>
<feature type="transmembrane region" description="Helical" evidence="1">
    <location>
        <begin position="6"/>
        <end position="28"/>
    </location>
</feature>
<reference evidence="2 3" key="1">
    <citation type="journal article" date="1998" name="Science">
        <title>Genome sequence of the nematode C. elegans: a platform for investigating biology.</title>
        <authorList>
            <consortium name="The C. elegans sequencing consortium"/>
            <person name="Sulson J.E."/>
            <person name="Waterston R."/>
        </authorList>
    </citation>
    <scope>NUCLEOTIDE SEQUENCE [LARGE SCALE GENOMIC DNA]</scope>
    <source>
        <strain evidence="2 3">Bristol N2</strain>
    </source>
</reference>
<reference key="2">
    <citation type="submission" date="2016-02" db="EMBL/GenBank/DDBJ databases">
        <authorList>
            <consortium name="WormBase Consortium"/>
            <person name="WormBase"/>
        </authorList>
    </citation>
    <scope>NUCLEOTIDE SEQUENCE</scope>
</reference>
<dbReference type="EMBL" id="BX284605">
    <property type="protein sequence ID" value="CCD63251.1"/>
    <property type="molecule type" value="Genomic_DNA"/>
</dbReference>
<dbReference type="GO" id="GO:0004930">
    <property type="term" value="F:G protein-coupled receptor activity"/>
    <property type="evidence" value="ECO:0000318"/>
    <property type="project" value="GO_Central"/>
</dbReference>
<keyword evidence="1" id="KW-0472">Membrane</keyword>
<feature type="transmembrane region" description="Helical" evidence="1">
    <location>
        <begin position="80"/>
        <end position="102"/>
    </location>
</feature>
<dbReference type="GeneID" id="187746"/>
<sequence>MSSLVTSVAISAIFFTEINVFLNFYLLSQIFIRKKIQKKPELSLIYCRFLIDVIYSFDTSIFLIYSLIKTLFPEFSVKNLAYFVAWPGFNLGTIRCWIVFFITSDRIFATCAPISYHNHRFKIPLAVIIILISAYTILEQYILFGYCDFVLDVPADCAIFRCAINICYHEYWKTFSQTMYFCIGTLTFILFFRLFIWNHFILRSTNTAISRATKITLLDSFIIFSFDLFPVFLTARFPDINSRTVGPLSALLKHMGFVIESLIICKVLRNSKQVVPASMSRTTPNNAPVMT</sequence>
<dbReference type="CTD" id="187746"/>
<keyword evidence="3" id="KW-1185">Reference proteome</keyword>
<feature type="transmembrane region" description="Helical" evidence="1">
    <location>
        <begin position="123"/>
        <end position="144"/>
    </location>
</feature>
<dbReference type="OrthoDB" id="5802012at2759"/>
<evidence type="ECO:0000313" key="3">
    <source>
        <dbReference type="Proteomes" id="UP000001940"/>
    </source>
</evidence>
<dbReference type="AGR" id="WB:WBGene00019982"/>
<dbReference type="FunCoup" id="O16260">
    <property type="interactions" value="18"/>
</dbReference>
<dbReference type="eggNOG" id="ENOG502TKFW">
    <property type="taxonomic scope" value="Eukaryota"/>
</dbReference>
<dbReference type="GO" id="GO:0097730">
    <property type="term" value="C:non-motile cilium"/>
    <property type="evidence" value="ECO:0000318"/>
    <property type="project" value="GO_Central"/>
</dbReference>
<dbReference type="KEGG" id="cel:CELE_R09E12.2"/>
<dbReference type="GO" id="GO:0007186">
    <property type="term" value="P:G protein-coupled receptor signaling pathway"/>
    <property type="evidence" value="ECO:0000318"/>
    <property type="project" value="GO_Central"/>
</dbReference>
<evidence type="ECO:0000313" key="2">
    <source>
        <dbReference type="EMBL" id="CCD63251.1"/>
    </source>
</evidence>
<gene>
    <name evidence="2 4" type="primary">srbc-58</name>
    <name evidence="2" type="ORF">CELE_R09E12.2</name>
    <name evidence="4" type="ORF">R09E12.2</name>
</gene>
<dbReference type="PANTHER" id="PTHR46418">
    <property type="entry name" value="SRBC-64-RELATED-RELATED"/>
    <property type="match status" value="1"/>
</dbReference>
<feature type="transmembrane region" description="Helical" evidence="1">
    <location>
        <begin position="49"/>
        <end position="68"/>
    </location>
</feature>
<keyword evidence="1" id="KW-1133">Transmembrane helix</keyword>
<dbReference type="STRING" id="6239.R09E12.2.1"/>
<feature type="transmembrane region" description="Helical" evidence="1">
    <location>
        <begin position="178"/>
        <end position="196"/>
    </location>
</feature>
<dbReference type="Proteomes" id="UP000001940">
    <property type="component" value="Chromosome V"/>
</dbReference>
<dbReference type="OMA" id="RCAINIC"/>
<organism evidence="2 3">
    <name type="scientific">Caenorhabditis elegans</name>
    <dbReference type="NCBI Taxonomy" id="6239"/>
    <lineage>
        <taxon>Eukaryota</taxon>
        <taxon>Metazoa</taxon>
        <taxon>Ecdysozoa</taxon>
        <taxon>Nematoda</taxon>
        <taxon>Chromadorea</taxon>
        <taxon>Rhabditida</taxon>
        <taxon>Rhabditina</taxon>
        <taxon>Rhabditomorpha</taxon>
        <taxon>Rhabditoidea</taxon>
        <taxon>Rhabditidae</taxon>
        <taxon>Peloderinae</taxon>
        <taxon>Caenorhabditis</taxon>
    </lineage>
</organism>
<name>O16260_CAEEL</name>
<dbReference type="HOGENOM" id="CLU_059075_0_1_1"/>
<dbReference type="PaxDb" id="6239-R09E12.2"/>
<keyword evidence="2" id="KW-0675">Receptor</keyword>
<dbReference type="RefSeq" id="NP_503323.1">
    <property type="nucleotide sequence ID" value="NM_070922.1"/>
</dbReference>
<dbReference type="InterPro" id="IPR019420">
    <property type="entry name" value="7TM_GPCR_serpentine_rcpt_Srbc"/>
</dbReference>